<name>Q8C6T9_MOUSE</name>
<organism evidence="1">
    <name type="scientific">Mus musculus</name>
    <name type="common">Mouse</name>
    <dbReference type="NCBI Taxonomy" id="10090"/>
    <lineage>
        <taxon>Eukaryota</taxon>
        <taxon>Metazoa</taxon>
        <taxon>Chordata</taxon>
        <taxon>Craniata</taxon>
        <taxon>Vertebrata</taxon>
        <taxon>Euteleostomi</taxon>
        <taxon>Mammalia</taxon>
        <taxon>Eutheria</taxon>
        <taxon>Euarchontoglires</taxon>
        <taxon>Glires</taxon>
        <taxon>Rodentia</taxon>
        <taxon>Myomorpha</taxon>
        <taxon>Muroidea</taxon>
        <taxon>Muridae</taxon>
        <taxon>Murinae</taxon>
        <taxon>Mus</taxon>
        <taxon>Mus</taxon>
    </lineage>
</organism>
<dbReference type="AlphaFoldDB" id="Q8C6T9"/>
<reference evidence="1" key="6">
    <citation type="journal article" date="2002" name="Nature">
        <title>Analysis of the mouse transcriptome based on functional annotation of 60,770 full-length cDNAs.</title>
        <authorList>
            <consortium name="The FANTOM Consortium and the RIKEN Genome Exploration Research Group Phase I and II Team"/>
        </authorList>
    </citation>
    <scope>NUCLEOTIDE SEQUENCE</scope>
    <source>
        <strain evidence="1">C57BL/6J</strain>
        <tissue evidence="1">Lung</tissue>
    </source>
</reference>
<reference evidence="1" key="8">
    <citation type="journal article" date="2005" name="Science">
        <title>Antisense Transcription in the Mammalian Transcriptome.</title>
        <authorList>
            <consortium name="RIKEN Genome Exploration Research Group and Genome Science Group (Genome Network Project Core Group) and the FANTOM Consortium"/>
        </authorList>
    </citation>
    <scope>NUCLEOTIDE SEQUENCE</scope>
    <source>
        <strain evidence="1">C57BL/6J</strain>
        <tissue evidence="1">Lung</tissue>
    </source>
</reference>
<gene>
    <name evidence="2" type="primary">Nfib</name>
</gene>
<proteinExistence type="evidence at transcript level"/>
<dbReference type="MGI" id="MGI:103188">
    <property type="gene designation" value="Nfib"/>
</dbReference>
<reference evidence="1" key="4">
    <citation type="journal article" date="2001" name="Nature">
        <title>Functional annotation of a full-length mouse cDNA collection.</title>
        <authorList>
            <consortium name="The RIKEN Genome Exploration Research Group Phase II Team and the FANTOM Consortium"/>
        </authorList>
    </citation>
    <scope>NUCLEOTIDE SEQUENCE</scope>
    <source>
        <strain evidence="1">C57BL/6J</strain>
        <tissue evidence="1">Lung</tissue>
    </source>
</reference>
<reference evidence="1" key="5">
    <citation type="submission" date="2001-07" db="EMBL/GenBank/DDBJ databases">
        <authorList>
            <person name="Adachi J."/>
            <person name="Aizawa K."/>
            <person name="Akimura T."/>
            <person name="Arakawa T."/>
            <person name="Bono H."/>
            <person name="Carninci P."/>
            <person name="Fukuda S."/>
            <person name="Furuno M."/>
            <person name="Hanagaki T."/>
            <person name="Hara A."/>
            <person name="Hashizume W."/>
            <person name="Hayashida K."/>
            <person name="Hayatsu N."/>
            <person name="Hiramoto K."/>
            <person name="Hiraoka T."/>
            <person name="Hirozane T."/>
            <person name="Hori F."/>
            <person name="Imotani K."/>
            <person name="Ishii Y."/>
            <person name="Itoh M."/>
            <person name="Kagawa I."/>
            <person name="Kasukawa T."/>
            <person name="Katoh H."/>
            <person name="Kawai J."/>
            <person name="Kojima Y."/>
            <person name="Kondo S."/>
            <person name="Konno H."/>
            <person name="Kouda M."/>
            <person name="Koya S."/>
            <person name="Kurihara C."/>
            <person name="Matsuyama T."/>
            <person name="Miyazaki A."/>
            <person name="Murata M."/>
            <person name="Nakamura M."/>
            <person name="Nishi K."/>
            <person name="Nomura K."/>
            <person name="Numazaki R."/>
            <person name="Ohno M."/>
            <person name="Ohsato N."/>
            <person name="Okazaki Y."/>
            <person name="Saito R."/>
            <person name="Saitoh H."/>
            <person name="Sakai C."/>
            <person name="Sakai K."/>
            <person name="Sakazume N."/>
            <person name="Sano H."/>
            <person name="Sasaki D."/>
            <person name="Shibata K."/>
            <person name="Shinagawa A."/>
            <person name="Shiraki T."/>
            <person name="Sogabe Y."/>
            <person name="Tagami M."/>
            <person name="Tagawa A."/>
            <person name="Takahashi F."/>
            <person name="Takaku-Akahira S."/>
            <person name="Takeda Y."/>
            <person name="Tanaka T."/>
            <person name="Tomaru A."/>
            <person name="Toya T."/>
            <person name="Yasunishi A."/>
            <person name="Muramatsu M."/>
            <person name="Hayashizaki Y."/>
        </authorList>
    </citation>
    <scope>NUCLEOTIDE SEQUENCE</scope>
    <source>
        <strain evidence="1">C57BL/6J</strain>
        <tissue evidence="1">Lung</tissue>
    </source>
</reference>
<reference evidence="1" key="3">
    <citation type="journal article" date="2000" name="Genome Res.">
        <title>RIKEN integrated sequence analysis (RISA) system--384-format sequencing pipeline with 384 multicapillary sequencer.</title>
        <authorList>
            <person name="Shibata K."/>
            <person name="Itoh M."/>
            <person name="Aizawa K."/>
            <person name="Nagaoka S."/>
            <person name="Sasaki N."/>
            <person name="Carninci P."/>
            <person name="Konno H."/>
            <person name="Akiyama J."/>
            <person name="Nishi K."/>
            <person name="Kitsunai T."/>
            <person name="Tashiro H."/>
            <person name="Itoh M."/>
            <person name="Sumi N."/>
            <person name="Ishii Y."/>
            <person name="Nakamura S."/>
            <person name="Hazama M."/>
            <person name="Nishine T."/>
            <person name="Harada A."/>
            <person name="Yamamoto R."/>
            <person name="Matsumoto H."/>
            <person name="Sakaguchi S."/>
            <person name="Ikegami T."/>
            <person name="Kashiwagi K."/>
            <person name="Fujiwake S."/>
            <person name="Inoue K."/>
            <person name="Togawa Y."/>
            <person name="Izawa M."/>
            <person name="Ohara E."/>
            <person name="Watahiki M."/>
            <person name="Yoneda Y."/>
            <person name="Ishikawa T."/>
            <person name="Ozawa K."/>
            <person name="Tanaka T."/>
            <person name="Matsuura S."/>
            <person name="Kawai J."/>
            <person name="Okazaki Y."/>
            <person name="Muramatsu M."/>
            <person name="Inoue Y."/>
            <person name="Kira A."/>
            <person name="Hayashizaki Y."/>
        </authorList>
    </citation>
    <scope>NUCLEOTIDE SEQUENCE</scope>
    <source>
        <strain evidence="1">C57BL/6J</strain>
        <tissue evidence="1">Lung</tissue>
    </source>
</reference>
<sequence>MELYVVSIFKVNKNIPCLETGLELKLSRLLSYVLKKKNLSMLGDISQVLVLEKHRTLILKKKCKWRKVIFYEGYFVVFSIGRVGFQSISECWKHRFPFVSI</sequence>
<reference evidence="1" key="2">
    <citation type="journal article" date="2000" name="Genome Res.">
        <title>Normalization and subtraction of cap-trapper-selected cDNAs to prepare full-length cDNA libraries for rapid discovery of new genes.</title>
        <authorList>
            <person name="Carninci P."/>
            <person name="Shibata Y."/>
            <person name="Hayatsu N."/>
            <person name="Sugahara Y."/>
            <person name="Shibata K."/>
            <person name="Itoh M."/>
            <person name="Konno H."/>
            <person name="Okazaki Y."/>
            <person name="Muramatsu M."/>
            <person name="Hayashizaki Y."/>
        </authorList>
    </citation>
    <scope>NUCLEOTIDE SEQUENCE</scope>
    <source>
        <strain evidence="1">C57BL/6J</strain>
        <tissue evidence="1">Lung</tissue>
    </source>
</reference>
<evidence type="ECO:0000313" key="2">
    <source>
        <dbReference type="MGI" id="MGI:103188"/>
    </source>
</evidence>
<dbReference type="EMBL" id="AK053181">
    <property type="protein sequence ID" value="BAC35299.1"/>
    <property type="molecule type" value="mRNA"/>
</dbReference>
<reference evidence="1" key="7">
    <citation type="journal article" date="2005" name="Science">
        <title>The Transcriptional Landscape of the Mammalian Genome.</title>
        <authorList>
            <consortium name="The FANTOM Consortium"/>
            <consortium name="Riken Genome Exploration Research Group and Genome Science Group (Genome Network Project Core Group)"/>
        </authorList>
    </citation>
    <scope>NUCLEOTIDE SEQUENCE</scope>
    <source>
        <strain evidence="1">C57BL/6J</strain>
        <tissue evidence="1">Lung</tissue>
    </source>
</reference>
<protein>
    <submittedName>
        <fullName evidence="1">Uncharacterized protein</fullName>
    </submittedName>
</protein>
<reference evidence="1" key="1">
    <citation type="journal article" date="1999" name="Methods Enzymol.">
        <title>High-efficiency full-length cDNA cloning.</title>
        <authorList>
            <person name="Carninci P."/>
            <person name="Hayashizaki Y."/>
        </authorList>
    </citation>
    <scope>NUCLEOTIDE SEQUENCE</scope>
    <source>
        <strain evidence="1">C57BL/6J</strain>
        <tissue evidence="1">Lung</tissue>
    </source>
</reference>
<evidence type="ECO:0000313" key="1">
    <source>
        <dbReference type="EMBL" id="BAC35299.1"/>
    </source>
</evidence>
<dbReference type="AGR" id="MGI:103188"/>
<accession>Q8C6T9</accession>